<feature type="non-terminal residue" evidence="3">
    <location>
        <position position="1"/>
    </location>
</feature>
<feature type="compositionally biased region" description="Basic residues" evidence="1">
    <location>
        <begin position="321"/>
        <end position="332"/>
    </location>
</feature>
<organism evidence="3">
    <name type="scientific">Tanacetum cinerariifolium</name>
    <name type="common">Dalmatian daisy</name>
    <name type="synonym">Chrysanthemum cinerariifolium</name>
    <dbReference type="NCBI Taxonomy" id="118510"/>
    <lineage>
        <taxon>Eukaryota</taxon>
        <taxon>Viridiplantae</taxon>
        <taxon>Streptophyta</taxon>
        <taxon>Embryophyta</taxon>
        <taxon>Tracheophyta</taxon>
        <taxon>Spermatophyta</taxon>
        <taxon>Magnoliopsida</taxon>
        <taxon>eudicotyledons</taxon>
        <taxon>Gunneridae</taxon>
        <taxon>Pentapetalae</taxon>
        <taxon>asterids</taxon>
        <taxon>campanulids</taxon>
        <taxon>Asterales</taxon>
        <taxon>Asteraceae</taxon>
        <taxon>Asteroideae</taxon>
        <taxon>Anthemideae</taxon>
        <taxon>Anthemidinae</taxon>
        <taxon>Tanacetum</taxon>
    </lineage>
</organism>
<comment type="caution">
    <text evidence="3">The sequence shown here is derived from an EMBL/GenBank/DDBJ whole genome shotgun (WGS) entry which is preliminary data.</text>
</comment>
<name>A0A699I1L8_TANCI</name>
<dbReference type="InterPro" id="IPR043502">
    <property type="entry name" value="DNA/RNA_pol_sf"/>
</dbReference>
<gene>
    <name evidence="3" type="ORF">Tci_470612</name>
</gene>
<feature type="region of interest" description="Disordered" evidence="1">
    <location>
        <begin position="262"/>
        <end position="300"/>
    </location>
</feature>
<dbReference type="EMBL" id="BKCJ010229195">
    <property type="protein sequence ID" value="GEY98638.1"/>
    <property type="molecule type" value="Genomic_DNA"/>
</dbReference>
<dbReference type="CDD" id="cd01647">
    <property type="entry name" value="RT_LTR"/>
    <property type="match status" value="1"/>
</dbReference>
<evidence type="ECO:0000256" key="1">
    <source>
        <dbReference type="SAM" id="MobiDB-lite"/>
    </source>
</evidence>
<reference evidence="3" key="1">
    <citation type="journal article" date="2019" name="Sci. Rep.">
        <title>Draft genome of Tanacetum cinerariifolium, the natural source of mosquito coil.</title>
        <authorList>
            <person name="Yamashiro T."/>
            <person name="Shiraishi A."/>
            <person name="Satake H."/>
            <person name="Nakayama K."/>
        </authorList>
    </citation>
    <scope>NUCLEOTIDE SEQUENCE</scope>
</reference>
<feature type="compositionally biased region" description="Low complexity" evidence="1">
    <location>
        <begin position="277"/>
        <end position="290"/>
    </location>
</feature>
<feature type="domain" description="Reverse transcriptase" evidence="2">
    <location>
        <begin position="381"/>
        <end position="523"/>
    </location>
</feature>
<dbReference type="SUPFAM" id="SSF56672">
    <property type="entry name" value="DNA/RNA polymerases"/>
    <property type="match status" value="1"/>
</dbReference>
<evidence type="ECO:0000259" key="2">
    <source>
        <dbReference type="Pfam" id="PF00078"/>
    </source>
</evidence>
<proteinExistence type="predicted"/>
<protein>
    <recommendedName>
        <fullName evidence="2">Reverse transcriptase domain-containing protein</fullName>
    </recommendedName>
</protein>
<dbReference type="PANTHER" id="PTHR24559:SF444">
    <property type="entry name" value="REVERSE TRANSCRIPTASE DOMAIN-CONTAINING PROTEIN"/>
    <property type="match status" value="1"/>
</dbReference>
<dbReference type="Gene3D" id="3.30.70.270">
    <property type="match status" value="1"/>
</dbReference>
<dbReference type="Gene3D" id="3.10.10.10">
    <property type="entry name" value="HIV Type 1 Reverse Transcriptase, subunit A, domain 1"/>
    <property type="match status" value="1"/>
</dbReference>
<accession>A0A699I1L8</accession>
<dbReference type="InterPro" id="IPR053134">
    <property type="entry name" value="RNA-dir_DNA_polymerase"/>
</dbReference>
<sequence>NKTNGKGKAIIEDDDLAKPFKEVLKCPFTRRIIDFSSPSHMMPPNFKIYDETGDPDDHINRFSGIGNQEEWPMPVWCYSMPKTVNEMLRRLDDYIRSKEAFWDTKLPKGECQRREMVNNQGQWNDRIHKILYDNNCHMMDYTISHRVLDHCVPYVAPYRPPPDLHQNNNIPKDNKIIPTLESLISTLKEFLATTYQLRLPYIALPESMARMTDTQTTLSRFLGEQVKPLGKIELDVCFGIDGLCRKTTMKFTVIATPSPYNIIPGRNKPDQRGTRQSGISESISNNGGNSVTERFHQTQNTPQKKTRCLCMGTVRHDQHSKTHYPAHTKRQSFSHSGQPGKKNDLLEKSQVVTKKVVEWLKVGIVRPVRYLTWISNLVLNKKVEESWMMCIDFKNINSACPKEYYPLPEIDLKIELVMGFRYKCFLDAYKGYYQVQMAEEDEEKTDFYTDQDIFCYTKMSFDLKNVNATYQRLMDLAFEYQISQNLEAYIDDMVIKSKTKRKIMADVAETFDNLRRITKKLNLKNARSE</sequence>
<dbReference type="Pfam" id="PF00078">
    <property type="entry name" value="RVT_1"/>
    <property type="match status" value="1"/>
</dbReference>
<feature type="region of interest" description="Disordered" evidence="1">
    <location>
        <begin position="319"/>
        <end position="342"/>
    </location>
</feature>
<dbReference type="InterPro" id="IPR043128">
    <property type="entry name" value="Rev_trsase/Diguanyl_cyclase"/>
</dbReference>
<evidence type="ECO:0000313" key="3">
    <source>
        <dbReference type="EMBL" id="GEY98638.1"/>
    </source>
</evidence>
<dbReference type="AlphaFoldDB" id="A0A699I1L8"/>
<dbReference type="PANTHER" id="PTHR24559">
    <property type="entry name" value="TRANSPOSON TY3-I GAG-POL POLYPROTEIN"/>
    <property type="match status" value="1"/>
</dbReference>
<dbReference type="InterPro" id="IPR000477">
    <property type="entry name" value="RT_dom"/>
</dbReference>